<feature type="chain" id="PRO_5003121833" evidence="3">
    <location>
        <begin position="19"/>
        <end position="340"/>
    </location>
</feature>
<keyword evidence="5" id="KW-1185">Reference proteome</keyword>
<accession>D8RIK1</accession>
<dbReference type="eggNOG" id="ENOG502RBN6">
    <property type="taxonomic scope" value="Eukaryota"/>
</dbReference>
<evidence type="ECO:0000256" key="3">
    <source>
        <dbReference type="SAM" id="SignalP"/>
    </source>
</evidence>
<dbReference type="Gramene" id="EFJ28264">
    <property type="protein sequence ID" value="EFJ28264"/>
    <property type="gene ID" value="SELMODRAFT_231712"/>
</dbReference>
<comment type="similarity">
    <text evidence="1">Belongs to the 'GDSL' lipolytic enzyme family.</text>
</comment>
<protein>
    <submittedName>
        <fullName evidence="4">Uncharacterized protein</fullName>
    </submittedName>
</protein>
<proteinExistence type="inferred from homology"/>
<feature type="signal peptide" evidence="3">
    <location>
        <begin position="1"/>
        <end position="18"/>
    </location>
</feature>
<dbReference type="Gene3D" id="3.40.50.1110">
    <property type="entry name" value="SGNH hydrolase"/>
    <property type="match status" value="1"/>
</dbReference>
<keyword evidence="2" id="KW-0378">Hydrolase</keyword>
<dbReference type="InterPro" id="IPR008265">
    <property type="entry name" value="Lipase_GDSL_AS"/>
</dbReference>
<dbReference type="Proteomes" id="UP000001514">
    <property type="component" value="Unassembled WGS sequence"/>
</dbReference>
<dbReference type="CDD" id="cd01837">
    <property type="entry name" value="SGNH_plant_lipase_like"/>
    <property type="match status" value="1"/>
</dbReference>
<gene>
    <name evidence="4" type="ORF">SELMODRAFT_231712</name>
</gene>
<dbReference type="InParanoid" id="D8RIK1"/>
<evidence type="ECO:0000313" key="4">
    <source>
        <dbReference type="EMBL" id="EFJ28264.1"/>
    </source>
</evidence>
<evidence type="ECO:0000313" key="5">
    <source>
        <dbReference type="Proteomes" id="UP000001514"/>
    </source>
</evidence>
<dbReference type="EMBL" id="GL377580">
    <property type="protein sequence ID" value="EFJ28264.1"/>
    <property type="molecule type" value="Genomic_DNA"/>
</dbReference>
<organism evidence="5">
    <name type="scientific">Selaginella moellendorffii</name>
    <name type="common">Spikemoss</name>
    <dbReference type="NCBI Taxonomy" id="88036"/>
    <lineage>
        <taxon>Eukaryota</taxon>
        <taxon>Viridiplantae</taxon>
        <taxon>Streptophyta</taxon>
        <taxon>Embryophyta</taxon>
        <taxon>Tracheophyta</taxon>
        <taxon>Lycopodiopsida</taxon>
        <taxon>Selaginellales</taxon>
        <taxon>Selaginellaceae</taxon>
        <taxon>Selaginella</taxon>
    </lineage>
</organism>
<name>D8RIK1_SELML</name>
<evidence type="ECO:0000256" key="2">
    <source>
        <dbReference type="ARBA" id="ARBA00022801"/>
    </source>
</evidence>
<evidence type="ECO:0000256" key="1">
    <source>
        <dbReference type="ARBA" id="ARBA00008668"/>
    </source>
</evidence>
<dbReference type="InterPro" id="IPR035669">
    <property type="entry name" value="SGNH_plant_lipase-like"/>
</dbReference>
<dbReference type="PROSITE" id="PS01098">
    <property type="entry name" value="LIPASE_GDSL_SER"/>
    <property type="match status" value="1"/>
</dbReference>
<dbReference type="OrthoDB" id="1600564at2759"/>
<dbReference type="Pfam" id="PF00657">
    <property type="entry name" value="Lipase_GDSL"/>
    <property type="match status" value="1"/>
</dbReference>
<dbReference type="AlphaFoldDB" id="D8RIK1"/>
<dbReference type="GO" id="GO:0016298">
    <property type="term" value="F:lipase activity"/>
    <property type="evidence" value="ECO:0007669"/>
    <property type="project" value="InterPro"/>
</dbReference>
<dbReference type="InterPro" id="IPR036514">
    <property type="entry name" value="SGNH_hydro_sf"/>
</dbReference>
<dbReference type="InterPro" id="IPR001087">
    <property type="entry name" value="GDSL"/>
</dbReference>
<sequence>MAHLKALVFLQVLTLASASQVQMLFLFGDSIFDTGNNNFLPGSLAVANVTPYGTTSFGVPTGRFSDGRLIADFIAEFLGLPYIPPFMQPGASFIHGANFASAGSGLLNATDAPLGVLSLDAQMDQFQYLSTVVRQQNGDYHASIMFRNSLFMITAGSNDIFANLFQAAANRRHFLSTLMSIYRKNLIQLYRNGARRIVVFNLGPLGCTPMVRRILHGSCFNLVNEIAGAFNLALKMLVRELVMRLPGVRISYAKGFNAMTEIMSNASAYGLYDTAHACCGKCGGWLATHDPQGVCDNPSQYLFWDFTHPTEFAYSILAKNFWEGDWNYIEPWNIKTLGQM</sequence>
<dbReference type="PANTHER" id="PTHR45648">
    <property type="entry name" value="GDSL LIPASE/ACYLHYDROLASE FAMILY PROTEIN (AFU_ORTHOLOGUE AFUA_4G14700)"/>
    <property type="match status" value="1"/>
</dbReference>
<dbReference type="KEGG" id="smo:SELMODRAFT_231712"/>
<dbReference type="SUPFAM" id="SSF52266">
    <property type="entry name" value="SGNH hydrolase"/>
    <property type="match status" value="1"/>
</dbReference>
<dbReference type="HOGENOM" id="CLU_015101_0_2_1"/>
<dbReference type="PANTHER" id="PTHR45648:SF5">
    <property type="entry name" value="OS04G0577300 PROTEIN"/>
    <property type="match status" value="1"/>
</dbReference>
<dbReference type="STRING" id="88036.D8RIK1"/>
<keyword evidence="3" id="KW-0732">Signal</keyword>
<dbReference type="InterPro" id="IPR051058">
    <property type="entry name" value="GDSL_Est/Lipase"/>
</dbReference>
<reference evidence="4 5" key="1">
    <citation type="journal article" date="2011" name="Science">
        <title>The Selaginella genome identifies genetic changes associated with the evolution of vascular plants.</title>
        <authorList>
            <person name="Banks J.A."/>
            <person name="Nishiyama T."/>
            <person name="Hasebe M."/>
            <person name="Bowman J.L."/>
            <person name="Gribskov M."/>
            <person name="dePamphilis C."/>
            <person name="Albert V.A."/>
            <person name="Aono N."/>
            <person name="Aoyama T."/>
            <person name="Ambrose B.A."/>
            <person name="Ashton N.W."/>
            <person name="Axtell M.J."/>
            <person name="Barker E."/>
            <person name="Barker M.S."/>
            <person name="Bennetzen J.L."/>
            <person name="Bonawitz N.D."/>
            <person name="Chapple C."/>
            <person name="Cheng C."/>
            <person name="Correa L.G."/>
            <person name="Dacre M."/>
            <person name="DeBarry J."/>
            <person name="Dreyer I."/>
            <person name="Elias M."/>
            <person name="Engstrom E.M."/>
            <person name="Estelle M."/>
            <person name="Feng L."/>
            <person name="Finet C."/>
            <person name="Floyd S.K."/>
            <person name="Frommer W.B."/>
            <person name="Fujita T."/>
            <person name="Gramzow L."/>
            <person name="Gutensohn M."/>
            <person name="Harholt J."/>
            <person name="Hattori M."/>
            <person name="Heyl A."/>
            <person name="Hirai T."/>
            <person name="Hiwatashi Y."/>
            <person name="Ishikawa M."/>
            <person name="Iwata M."/>
            <person name="Karol K.G."/>
            <person name="Koehler B."/>
            <person name="Kolukisaoglu U."/>
            <person name="Kubo M."/>
            <person name="Kurata T."/>
            <person name="Lalonde S."/>
            <person name="Li K."/>
            <person name="Li Y."/>
            <person name="Litt A."/>
            <person name="Lyons E."/>
            <person name="Manning G."/>
            <person name="Maruyama T."/>
            <person name="Michael T.P."/>
            <person name="Mikami K."/>
            <person name="Miyazaki S."/>
            <person name="Morinaga S."/>
            <person name="Murata T."/>
            <person name="Mueller-Roeber B."/>
            <person name="Nelson D.R."/>
            <person name="Obara M."/>
            <person name="Oguri Y."/>
            <person name="Olmstead R.G."/>
            <person name="Onodera N."/>
            <person name="Petersen B.L."/>
            <person name="Pils B."/>
            <person name="Prigge M."/>
            <person name="Rensing S.A."/>
            <person name="Riano-Pachon D.M."/>
            <person name="Roberts A.W."/>
            <person name="Sato Y."/>
            <person name="Scheller H.V."/>
            <person name="Schulz B."/>
            <person name="Schulz C."/>
            <person name="Shakirov E.V."/>
            <person name="Shibagaki N."/>
            <person name="Shinohara N."/>
            <person name="Shippen D.E."/>
            <person name="Soerensen I."/>
            <person name="Sotooka R."/>
            <person name="Sugimoto N."/>
            <person name="Sugita M."/>
            <person name="Sumikawa N."/>
            <person name="Tanurdzic M."/>
            <person name="Theissen G."/>
            <person name="Ulvskov P."/>
            <person name="Wakazuki S."/>
            <person name="Weng J.K."/>
            <person name="Willats W.W."/>
            <person name="Wipf D."/>
            <person name="Wolf P.G."/>
            <person name="Yang L."/>
            <person name="Zimmer A.D."/>
            <person name="Zhu Q."/>
            <person name="Mitros T."/>
            <person name="Hellsten U."/>
            <person name="Loque D."/>
            <person name="Otillar R."/>
            <person name="Salamov A."/>
            <person name="Schmutz J."/>
            <person name="Shapiro H."/>
            <person name="Lindquist E."/>
            <person name="Lucas S."/>
            <person name="Rokhsar D."/>
            <person name="Grigoriev I.V."/>
        </authorList>
    </citation>
    <scope>NUCLEOTIDE SEQUENCE [LARGE SCALE GENOMIC DNA]</scope>
</reference>
<dbReference type="GO" id="GO:0006629">
    <property type="term" value="P:lipid metabolic process"/>
    <property type="evidence" value="ECO:0007669"/>
    <property type="project" value="InterPro"/>
</dbReference>